<dbReference type="Gene3D" id="3.80.10.10">
    <property type="entry name" value="Ribonuclease Inhibitor"/>
    <property type="match status" value="1"/>
</dbReference>
<accession>A0AAW1FEX2</accession>
<organism evidence="1 2">
    <name type="scientific">Zoarces viviparus</name>
    <name type="common">Viviparous eelpout</name>
    <name type="synonym">Blennius viviparus</name>
    <dbReference type="NCBI Taxonomy" id="48416"/>
    <lineage>
        <taxon>Eukaryota</taxon>
        <taxon>Metazoa</taxon>
        <taxon>Chordata</taxon>
        <taxon>Craniata</taxon>
        <taxon>Vertebrata</taxon>
        <taxon>Euteleostomi</taxon>
        <taxon>Actinopterygii</taxon>
        <taxon>Neopterygii</taxon>
        <taxon>Teleostei</taxon>
        <taxon>Neoteleostei</taxon>
        <taxon>Acanthomorphata</taxon>
        <taxon>Eupercaria</taxon>
        <taxon>Perciformes</taxon>
        <taxon>Cottioidei</taxon>
        <taxon>Zoarcales</taxon>
        <taxon>Zoarcidae</taxon>
        <taxon>Zoarcinae</taxon>
        <taxon>Zoarces</taxon>
    </lineage>
</organism>
<dbReference type="InterPro" id="IPR032675">
    <property type="entry name" value="LRR_dom_sf"/>
</dbReference>
<sequence length="239" mass="26825">MYFSSSVDRKLLLRFVHSCAASHAQQGAAVHLLRTVQHRLDLSCSSCVELDLKETLRLTAEDCRAVSTILRSSSQKVELILQDCEVEDSGLDLLFPVLDRVLLRASKTVLQLVSLVPVNSERETVRRAVSLCGALGGELDLSHTTQDQRAWSAFFLMLELSEGLTELDLSHCQLTDQLLLKLSTHLHKVQVLDLSHNNITDASTDNLLWLVSINPSMDTVWNNIVDRTSFKKDKQFEIL</sequence>
<dbReference type="SUPFAM" id="SSF52047">
    <property type="entry name" value="RNI-like"/>
    <property type="match status" value="1"/>
</dbReference>
<dbReference type="Pfam" id="PF13516">
    <property type="entry name" value="LRR_6"/>
    <property type="match status" value="2"/>
</dbReference>
<evidence type="ECO:0000313" key="1">
    <source>
        <dbReference type="EMBL" id="KAK9533227.1"/>
    </source>
</evidence>
<dbReference type="EMBL" id="JBCEZU010000067">
    <property type="protein sequence ID" value="KAK9533227.1"/>
    <property type="molecule type" value="Genomic_DNA"/>
</dbReference>
<protein>
    <submittedName>
        <fullName evidence="1">Uncharacterized protein</fullName>
    </submittedName>
</protein>
<dbReference type="AlphaFoldDB" id="A0AAW1FEX2"/>
<dbReference type="InterPro" id="IPR001611">
    <property type="entry name" value="Leu-rich_rpt"/>
</dbReference>
<name>A0AAW1FEX2_ZOAVI</name>
<evidence type="ECO:0000313" key="2">
    <source>
        <dbReference type="Proteomes" id="UP001488805"/>
    </source>
</evidence>
<dbReference type="Proteomes" id="UP001488805">
    <property type="component" value="Unassembled WGS sequence"/>
</dbReference>
<proteinExistence type="predicted"/>
<reference evidence="1 2" key="1">
    <citation type="journal article" date="2024" name="Genome Biol. Evol.">
        <title>Chromosome-level genome assembly of the viviparous eelpout Zoarces viviparus.</title>
        <authorList>
            <person name="Fuhrmann N."/>
            <person name="Brasseur M.V."/>
            <person name="Bakowski C.E."/>
            <person name="Podsiadlowski L."/>
            <person name="Prost S."/>
            <person name="Krehenwinkel H."/>
            <person name="Mayer C."/>
        </authorList>
    </citation>
    <scope>NUCLEOTIDE SEQUENCE [LARGE SCALE GENOMIC DNA]</scope>
    <source>
        <strain evidence="1">NO-MEL_2022_Ind0_liver</strain>
    </source>
</reference>
<comment type="caution">
    <text evidence="1">The sequence shown here is derived from an EMBL/GenBank/DDBJ whole genome shotgun (WGS) entry which is preliminary data.</text>
</comment>
<dbReference type="PROSITE" id="PS51450">
    <property type="entry name" value="LRR"/>
    <property type="match status" value="1"/>
</dbReference>
<keyword evidence="2" id="KW-1185">Reference proteome</keyword>
<gene>
    <name evidence="1" type="ORF">VZT92_008362</name>
</gene>